<evidence type="ECO:0000256" key="4">
    <source>
        <dbReference type="ARBA" id="ARBA00022741"/>
    </source>
</evidence>
<dbReference type="Gene3D" id="3.40.50.800">
    <property type="entry name" value="Anticodon-binding domain"/>
    <property type="match status" value="1"/>
</dbReference>
<dbReference type="SUPFAM" id="SSF52954">
    <property type="entry name" value="Class II aaRS ABD-related"/>
    <property type="match status" value="1"/>
</dbReference>
<evidence type="ECO:0000256" key="2">
    <source>
        <dbReference type="ARBA" id="ARBA00022490"/>
    </source>
</evidence>
<dbReference type="PROSITE" id="PS50862">
    <property type="entry name" value="AA_TRNA_LIGASE_II"/>
    <property type="match status" value="1"/>
</dbReference>
<dbReference type="GO" id="GO:0005524">
    <property type="term" value="F:ATP binding"/>
    <property type="evidence" value="ECO:0007669"/>
    <property type="project" value="UniProtKB-UniRule"/>
</dbReference>
<dbReference type="Pfam" id="PF13393">
    <property type="entry name" value="tRNA-synt_His"/>
    <property type="match status" value="1"/>
</dbReference>
<evidence type="ECO:0000256" key="10">
    <source>
        <dbReference type="PIRSR" id="PIRSR001549-1"/>
    </source>
</evidence>
<feature type="binding site" evidence="10">
    <location>
        <position position="257"/>
    </location>
    <ligand>
        <name>L-histidine</name>
        <dbReference type="ChEBI" id="CHEBI:57595"/>
    </ligand>
</feature>
<keyword evidence="6 9" id="KW-0648">Protein biosynthesis</keyword>
<evidence type="ECO:0000256" key="6">
    <source>
        <dbReference type="ARBA" id="ARBA00022917"/>
    </source>
</evidence>
<protein>
    <recommendedName>
        <fullName evidence="9">Histidine--tRNA ligase</fullName>
        <ecNumber evidence="9">6.1.1.21</ecNumber>
    </recommendedName>
    <alternativeName>
        <fullName evidence="9">Histidyl-tRNA synthetase</fullName>
        <shortName evidence="9">HisRS</shortName>
    </alternativeName>
</protein>
<evidence type="ECO:0000259" key="11">
    <source>
        <dbReference type="PROSITE" id="PS50862"/>
    </source>
</evidence>
<dbReference type="PANTHER" id="PTHR43707">
    <property type="entry name" value="HISTIDYL-TRNA SYNTHETASE"/>
    <property type="match status" value="1"/>
</dbReference>
<feature type="binding site" evidence="10">
    <location>
        <begin position="81"/>
        <end position="83"/>
    </location>
    <ligand>
        <name>L-histidine</name>
        <dbReference type="ChEBI" id="CHEBI:57595"/>
    </ligand>
</feature>
<dbReference type="CDD" id="cd00859">
    <property type="entry name" value="HisRS_anticodon"/>
    <property type="match status" value="1"/>
</dbReference>
<dbReference type="CDD" id="cd00773">
    <property type="entry name" value="HisRS-like_core"/>
    <property type="match status" value="1"/>
</dbReference>
<dbReference type="InterPro" id="IPR015807">
    <property type="entry name" value="His-tRNA-ligase"/>
</dbReference>
<dbReference type="InterPro" id="IPR006195">
    <property type="entry name" value="aa-tRNA-synth_II"/>
</dbReference>
<keyword evidence="3 9" id="KW-0436">Ligase</keyword>
<dbReference type="GO" id="GO:0140096">
    <property type="term" value="F:catalytic activity, acting on a protein"/>
    <property type="evidence" value="ECO:0007669"/>
    <property type="project" value="UniProtKB-ARBA"/>
</dbReference>
<keyword evidence="13" id="KW-1185">Reference proteome</keyword>
<dbReference type="GO" id="GO:0004821">
    <property type="term" value="F:histidine-tRNA ligase activity"/>
    <property type="evidence" value="ECO:0007669"/>
    <property type="project" value="UniProtKB-UniRule"/>
</dbReference>
<sequence length="421" mass="48097">MLTAAPRGTKDILPDQIYKWQFVEKKFRAMCEKYGFREIRTPMFEHTELFNRGVGDSTDIVEKEMYTFDDRGHRSLTLKPEGTSPAVRAFVENKLFAEVQPVKMFYETPCFRYEKPQAGRLREFHQFGIEVFGTPDMLSDAEVICFAGDFLQEMGVKNTRLEINSVGCPECRARYRKKLQDFLRPRFDELSETSKDRFDRNPMRILDSKSEIDQQIAEGAPMMIDNLCDSCRTAFEDLKANLDAMGMEYTVNPLIVRGLDYYTKTAFEFVSTGIGAQSTVCGGGRYDHLIEEIGGPEVPGVGFGLGIERLLLLMEENGYVIPEPDRTDVFIAFMGDQAKREGLSILHRLRQAGVRGEMDTLARKVKGQFKYANRLHAKYTVMIGDEEIEKGIVQLKDMDAHAQQEVRLEDLIDTIRENLGC</sequence>
<reference evidence="12 13" key="1">
    <citation type="submission" date="2016-10" db="EMBL/GenBank/DDBJ databases">
        <authorList>
            <person name="de Groot N.N."/>
        </authorList>
    </citation>
    <scope>NUCLEOTIDE SEQUENCE [LARGE SCALE GENOMIC DNA]</scope>
    <source>
        <strain evidence="12 13">KHGC13</strain>
    </source>
</reference>
<evidence type="ECO:0000313" key="13">
    <source>
        <dbReference type="Proteomes" id="UP000198817"/>
    </source>
</evidence>
<dbReference type="HAMAP" id="MF_00127">
    <property type="entry name" value="His_tRNA_synth"/>
    <property type="match status" value="1"/>
</dbReference>
<dbReference type="STRING" id="155865.SAMN05216515_102134"/>
<dbReference type="OrthoDB" id="9800814at2"/>
<comment type="subunit">
    <text evidence="9">Homodimer.</text>
</comment>
<dbReference type="PIRSF" id="PIRSF001549">
    <property type="entry name" value="His-tRNA_synth"/>
    <property type="match status" value="1"/>
</dbReference>
<comment type="subcellular location">
    <subcellularLocation>
        <location evidence="9">Cytoplasm</location>
    </subcellularLocation>
</comment>
<gene>
    <name evidence="9" type="primary">hisS</name>
    <name evidence="12" type="ORF">SAMN05216508_101133</name>
</gene>
<dbReference type="Proteomes" id="UP000198817">
    <property type="component" value="Unassembled WGS sequence"/>
</dbReference>
<feature type="domain" description="Aminoacyl-transfer RNA synthetases class-II family profile" evidence="11">
    <location>
        <begin position="1"/>
        <end position="322"/>
    </location>
</feature>
<dbReference type="InterPro" id="IPR036621">
    <property type="entry name" value="Anticodon-bd_dom_sf"/>
</dbReference>
<comment type="similarity">
    <text evidence="1 9">Belongs to the class-II aminoacyl-tRNA synthetase family.</text>
</comment>
<dbReference type="InterPro" id="IPR045864">
    <property type="entry name" value="aa-tRNA-synth_II/BPL/LPL"/>
</dbReference>
<evidence type="ECO:0000313" key="12">
    <source>
        <dbReference type="EMBL" id="SFU29273.1"/>
    </source>
</evidence>
<keyword evidence="5 9" id="KW-0067">ATP-binding</keyword>
<feature type="binding site" evidence="10">
    <location>
        <position position="126"/>
    </location>
    <ligand>
        <name>L-histidine</name>
        <dbReference type="ChEBI" id="CHEBI:57595"/>
    </ligand>
</feature>
<dbReference type="PANTHER" id="PTHR43707:SF1">
    <property type="entry name" value="HISTIDINE--TRNA LIGASE, MITOCHONDRIAL-RELATED"/>
    <property type="match status" value="1"/>
</dbReference>
<evidence type="ECO:0000256" key="1">
    <source>
        <dbReference type="ARBA" id="ARBA00008226"/>
    </source>
</evidence>
<feature type="binding site" evidence="10">
    <location>
        <position position="130"/>
    </location>
    <ligand>
        <name>L-histidine</name>
        <dbReference type="ChEBI" id="CHEBI:57595"/>
    </ligand>
</feature>
<accession>A0A1I7EZB8</accession>
<evidence type="ECO:0000256" key="9">
    <source>
        <dbReference type="HAMAP-Rule" id="MF_00127"/>
    </source>
</evidence>
<evidence type="ECO:0000256" key="5">
    <source>
        <dbReference type="ARBA" id="ARBA00022840"/>
    </source>
</evidence>
<dbReference type="EC" id="6.1.1.21" evidence="9"/>
<evidence type="ECO:0000256" key="3">
    <source>
        <dbReference type="ARBA" id="ARBA00022598"/>
    </source>
</evidence>
<dbReference type="GO" id="GO:0016740">
    <property type="term" value="F:transferase activity"/>
    <property type="evidence" value="ECO:0007669"/>
    <property type="project" value="UniProtKB-ARBA"/>
</dbReference>
<feature type="binding site" evidence="10">
    <location>
        <position position="112"/>
    </location>
    <ligand>
        <name>L-histidine</name>
        <dbReference type="ChEBI" id="CHEBI:57595"/>
    </ligand>
</feature>
<keyword evidence="2 9" id="KW-0963">Cytoplasm</keyword>
<dbReference type="GO" id="GO:0005737">
    <property type="term" value="C:cytoplasm"/>
    <property type="evidence" value="ECO:0007669"/>
    <property type="project" value="UniProtKB-SubCell"/>
</dbReference>
<name>A0A1I7EZB8_9FIRM</name>
<dbReference type="AlphaFoldDB" id="A0A1I7EZB8"/>
<dbReference type="RefSeq" id="WP_090161388.1">
    <property type="nucleotide sequence ID" value="NZ_CACVNK010000007.1"/>
</dbReference>
<dbReference type="InterPro" id="IPR033656">
    <property type="entry name" value="HisRS_anticodon"/>
</dbReference>
<dbReference type="InterPro" id="IPR004516">
    <property type="entry name" value="HisRS/HisZ"/>
</dbReference>
<dbReference type="NCBIfam" id="TIGR00442">
    <property type="entry name" value="hisS"/>
    <property type="match status" value="1"/>
</dbReference>
<dbReference type="SUPFAM" id="SSF55681">
    <property type="entry name" value="Class II aaRS and biotin synthetases"/>
    <property type="match status" value="1"/>
</dbReference>
<dbReference type="InterPro" id="IPR041715">
    <property type="entry name" value="HisRS-like_core"/>
</dbReference>
<dbReference type="GeneID" id="78353614"/>
<comment type="catalytic activity">
    <reaction evidence="8 9">
        <text>tRNA(His) + L-histidine + ATP = L-histidyl-tRNA(His) + AMP + diphosphate + H(+)</text>
        <dbReference type="Rhea" id="RHEA:17313"/>
        <dbReference type="Rhea" id="RHEA-COMP:9665"/>
        <dbReference type="Rhea" id="RHEA-COMP:9689"/>
        <dbReference type="ChEBI" id="CHEBI:15378"/>
        <dbReference type="ChEBI" id="CHEBI:30616"/>
        <dbReference type="ChEBI" id="CHEBI:33019"/>
        <dbReference type="ChEBI" id="CHEBI:57595"/>
        <dbReference type="ChEBI" id="CHEBI:78442"/>
        <dbReference type="ChEBI" id="CHEBI:78527"/>
        <dbReference type="ChEBI" id="CHEBI:456215"/>
        <dbReference type="EC" id="6.1.1.21"/>
    </reaction>
</comment>
<dbReference type="EMBL" id="FPBT01000001">
    <property type="protein sequence ID" value="SFU29273.1"/>
    <property type="molecule type" value="Genomic_DNA"/>
</dbReference>
<dbReference type="Gene3D" id="3.30.930.10">
    <property type="entry name" value="Bira Bifunctional Protein, Domain 2"/>
    <property type="match status" value="1"/>
</dbReference>
<organism evidence="12 13">
    <name type="scientific">Eubacterium pyruvativorans</name>
    <dbReference type="NCBI Taxonomy" id="155865"/>
    <lineage>
        <taxon>Bacteria</taxon>
        <taxon>Bacillati</taxon>
        <taxon>Bacillota</taxon>
        <taxon>Clostridia</taxon>
        <taxon>Eubacteriales</taxon>
        <taxon>Eubacteriaceae</taxon>
        <taxon>Eubacterium</taxon>
    </lineage>
</organism>
<evidence type="ECO:0000256" key="8">
    <source>
        <dbReference type="ARBA" id="ARBA00047639"/>
    </source>
</evidence>
<keyword evidence="4 9" id="KW-0547">Nucleotide-binding</keyword>
<dbReference type="Pfam" id="PF03129">
    <property type="entry name" value="HGTP_anticodon"/>
    <property type="match status" value="1"/>
</dbReference>
<feature type="binding site" evidence="10">
    <location>
        <begin position="261"/>
        <end position="262"/>
    </location>
    <ligand>
        <name>L-histidine</name>
        <dbReference type="ChEBI" id="CHEBI:57595"/>
    </ligand>
</feature>
<evidence type="ECO:0000256" key="7">
    <source>
        <dbReference type="ARBA" id="ARBA00023146"/>
    </source>
</evidence>
<keyword evidence="7 9" id="KW-0030">Aminoacyl-tRNA synthetase</keyword>
<dbReference type="GO" id="GO:0006427">
    <property type="term" value="P:histidyl-tRNA aminoacylation"/>
    <property type="evidence" value="ECO:0007669"/>
    <property type="project" value="UniProtKB-UniRule"/>
</dbReference>
<dbReference type="InterPro" id="IPR004154">
    <property type="entry name" value="Anticodon-bd"/>
</dbReference>
<proteinExistence type="inferred from homology"/>